<protein>
    <submittedName>
        <fullName evidence="2">Uncharacterized protein</fullName>
    </submittedName>
</protein>
<keyword evidence="3" id="KW-1185">Reference proteome</keyword>
<feature type="transmembrane region" description="Helical" evidence="1">
    <location>
        <begin position="12"/>
        <end position="32"/>
    </location>
</feature>
<reference evidence="2" key="1">
    <citation type="journal article" date="2020" name="New Phytol.">
        <title>Comparative genomics reveals dynamic genome evolution in host specialist ectomycorrhizal fungi.</title>
        <authorList>
            <person name="Lofgren L.A."/>
            <person name="Nguyen N.H."/>
            <person name="Vilgalys R."/>
            <person name="Ruytinx J."/>
            <person name="Liao H.L."/>
            <person name="Branco S."/>
            <person name="Kuo A."/>
            <person name="LaButti K."/>
            <person name="Lipzen A."/>
            <person name="Andreopoulos W."/>
            <person name="Pangilinan J."/>
            <person name="Riley R."/>
            <person name="Hundley H."/>
            <person name="Na H."/>
            <person name="Barry K."/>
            <person name="Grigoriev I.V."/>
            <person name="Stajich J.E."/>
            <person name="Kennedy P.G."/>
        </authorList>
    </citation>
    <scope>NUCLEOTIDE SEQUENCE</scope>
    <source>
        <strain evidence="2">MN1</strain>
    </source>
</reference>
<evidence type="ECO:0000313" key="3">
    <source>
        <dbReference type="Proteomes" id="UP000807769"/>
    </source>
</evidence>
<sequence length="81" mass="9511">MFSPRIRDLSGFYWYLLLIHACICKYWTIVSFQSGPWGPIRTTSPSYTTRLIPEHAHYTYLHGCSGFMSRSLTPFILENYL</sequence>
<evidence type="ECO:0000256" key="1">
    <source>
        <dbReference type="SAM" id="Phobius"/>
    </source>
</evidence>
<gene>
    <name evidence="2" type="ORF">BJ212DRAFT_799796</name>
</gene>
<accession>A0A9P7AMK1</accession>
<evidence type="ECO:0000313" key="2">
    <source>
        <dbReference type="EMBL" id="KAG1792537.1"/>
    </source>
</evidence>
<dbReference type="AlphaFoldDB" id="A0A9P7AMK1"/>
<dbReference type="GeneID" id="64638113"/>
<dbReference type="RefSeq" id="XP_041184936.1">
    <property type="nucleotide sequence ID" value="XM_041344097.1"/>
</dbReference>
<proteinExistence type="predicted"/>
<name>A0A9P7AMK1_9AGAM</name>
<comment type="caution">
    <text evidence="2">The sequence shown here is derived from an EMBL/GenBank/DDBJ whole genome shotgun (WGS) entry which is preliminary data.</text>
</comment>
<keyword evidence="1" id="KW-0472">Membrane</keyword>
<organism evidence="2 3">
    <name type="scientific">Suillus subaureus</name>
    <dbReference type="NCBI Taxonomy" id="48587"/>
    <lineage>
        <taxon>Eukaryota</taxon>
        <taxon>Fungi</taxon>
        <taxon>Dikarya</taxon>
        <taxon>Basidiomycota</taxon>
        <taxon>Agaricomycotina</taxon>
        <taxon>Agaricomycetes</taxon>
        <taxon>Agaricomycetidae</taxon>
        <taxon>Boletales</taxon>
        <taxon>Suillineae</taxon>
        <taxon>Suillaceae</taxon>
        <taxon>Suillus</taxon>
    </lineage>
</organism>
<keyword evidence="1" id="KW-0812">Transmembrane</keyword>
<keyword evidence="1" id="KW-1133">Transmembrane helix</keyword>
<dbReference type="Proteomes" id="UP000807769">
    <property type="component" value="Unassembled WGS sequence"/>
</dbReference>
<dbReference type="EMBL" id="JABBWG010000494">
    <property type="protein sequence ID" value="KAG1792537.1"/>
    <property type="molecule type" value="Genomic_DNA"/>
</dbReference>